<evidence type="ECO:0000259" key="2">
    <source>
        <dbReference type="Pfam" id="PF01558"/>
    </source>
</evidence>
<dbReference type="PANTHER" id="PTHR32154">
    <property type="entry name" value="PYRUVATE-FLAVODOXIN OXIDOREDUCTASE-RELATED"/>
    <property type="match status" value="1"/>
</dbReference>
<feature type="domain" description="Pyruvate flavodoxin/ferredoxin oxidoreductase pyrimidine binding" evidence="3">
    <location>
        <begin position="212"/>
        <end position="440"/>
    </location>
</feature>
<gene>
    <name evidence="4" type="ORF">J0B03_03090</name>
</gene>
<dbReference type="Pfam" id="PF01558">
    <property type="entry name" value="POR"/>
    <property type="match status" value="1"/>
</dbReference>
<reference evidence="4" key="1">
    <citation type="submission" date="2021-03" db="EMBL/GenBank/DDBJ databases">
        <title>Alkalibacter marinus sp. nov., isolated from tidal flat sediment.</title>
        <authorList>
            <person name="Namirimu T."/>
            <person name="Yang J.-A."/>
            <person name="Yang S.-H."/>
            <person name="Kim Y.-J."/>
            <person name="Kwon K.K."/>
        </authorList>
    </citation>
    <scope>NUCLEOTIDE SEQUENCE</scope>
    <source>
        <strain evidence="4">ES005</strain>
    </source>
</reference>
<dbReference type="Pfam" id="PF01855">
    <property type="entry name" value="POR_N"/>
    <property type="match status" value="1"/>
</dbReference>
<dbReference type="InterPro" id="IPR050722">
    <property type="entry name" value="Pyruvate:ferred/Flavod_OxRd"/>
</dbReference>
<dbReference type="InterPro" id="IPR022367">
    <property type="entry name" value="2-oxoacid/accept_OxRdtase_asu"/>
</dbReference>
<dbReference type="GO" id="GO:0016903">
    <property type="term" value="F:oxidoreductase activity, acting on the aldehyde or oxo group of donors"/>
    <property type="evidence" value="ECO:0007669"/>
    <property type="project" value="InterPro"/>
</dbReference>
<dbReference type="Proteomes" id="UP000663499">
    <property type="component" value="Chromosome"/>
</dbReference>
<keyword evidence="1" id="KW-0560">Oxidoreductase</keyword>
<name>A0A975AIH0_9FIRM</name>
<dbReference type="InterPro" id="IPR009014">
    <property type="entry name" value="Transketo_C/PFOR_II"/>
</dbReference>
<evidence type="ECO:0000313" key="5">
    <source>
        <dbReference type="Proteomes" id="UP000663499"/>
    </source>
</evidence>
<proteinExistence type="predicted"/>
<evidence type="ECO:0000313" key="4">
    <source>
        <dbReference type="EMBL" id="QSX09068.1"/>
    </source>
</evidence>
<dbReference type="PANTHER" id="PTHR32154:SF20">
    <property type="entry name" value="2-OXOGLUTARATE OXIDOREDUCTASE SUBUNIT KORA"/>
    <property type="match status" value="1"/>
</dbReference>
<dbReference type="InterPro" id="IPR002880">
    <property type="entry name" value="Pyrv_Fd/Flavodoxin_OxRdtase_N"/>
</dbReference>
<dbReference type="InterPro" id="IPR002869">
    <property type="entry name" value="Pyrv_flavodox_OxRed_cen"/>
</dbReference>
<dbReference type="Gene3D" id="3.40.50.970">
    <property type="match status" value="1"/>
</dbReference>
<organism evidence="4 5">
    <name type="scientific">Alkalibacter rhizosphaerae</name>
    <dbReference type="NCBI Taxonomy" id="2815577"/>
    <lineage>
        <taxon>Bacteria</taxon>
        <taxon>Bacillati</taxon>
        <taxon>Bacillota</taxon>
        <taxon>Clostridia</taxon>
        <taxon>Eubacteriales</taxon>
        <taxon>Eubacteriaceae</taxon>
        <taxon>Alkalibacter</taxon>
    </lineage>
</organism>
<dbReference type="Gene3D" id="3.40.50.920">
    <property type="match status" value="1"/>
</dbReference>
<dbReference type="SUPFAM" id="SSF52518">
    <property type="entry name" value="Thiamin diphosphate-binding fold (THDP-binding)"/>
    <property type="match status" value="1"/>
</dbReference>
<dbReference type="Gene3D" id="3.40.920.10">
    <property type="entry name" value="Pyruvate-ferredoxin oxidoreductase, PFOR, domain III"/>
    <property type="match status" value="1"/>
</dbReference>
<protein>
    <submittedName>
        <fullName evidence="4">2-oxoacid:acceptor oxidoreductase subunit alpha</fullName>
    </submittedName>
</protein>
<dbReference type="GO" id="GO:0006979">
    <property type="term" value="P:response to oxidative stress"/>
    <property type="evidence" value="ECO:0007669"/>
    <property type="project" value="TreeGrafter"/>
</dbReference>
<accession>A0A975AIH0</accession>
<feature type="domain" description="Pyruvate/ketoisovalerate oxidoreductase catalytic" evidence="2">
    <location>
        <begin position="13"/>
        <end position="174"/>
    </location>
</feature>
<dbReference type="AlphaFoldDB" id="A0A975AIH0"/>
<dbReference type="InterPro" id="IPR019752">
    <property type="entry name" value="Pyrv/ketoisovalerate_OxRed_cat"/>
</dbReference>
<dbReference type="RefSeq" id="WP_207300407.1">
    <property type="nucleotide sequence ID" value="NZ_CP071444.1"/>
</dbReference>
<dbReference type="SUPFAM" id="SSF52922">
    <property type="entry name" value="TK C-terminal domain-like"/>
    <property type="match status" value="1"/>
</dbReference>
<dbReference type="KEGG" id="alka:J0B03_03090"/>
<dbReference type="EMBL" id="CP071444">
    <property type="protein sequence ID" value="QSX09068.1"/>
    <property type="molecule type" value="Genomic_DNA"/>
</dbReference>
<dbReference type="InterPro" id="IPR029061">
    <property type="entry name" value="THDP-binding"/>
</dbReference>
<evidence type="ECO:0000256" key="1">
    <source>
        <dbReference type="ARBA" id="ARBA00023002"/>
    </source>
</evidence>
<sequence>MNQSITLVFSGEAGQGIQTIEDFLMTVLSKDYFVFSCSDVMSRVRGGNNTTEIRISNGEVSAYKEAIDVLFLLNDHSLERLKSRIHKGTILVGREDYVDDAFLDAFGGTFLKYDFEKMAKEAGGKLFLNTVIFGFTTGMLNVDDGTCKELIEERFSSKGDKIVQDNFQAFDMGYKEGKDYDFSLSFSQVGRLDETMKVLNGTQAVGIGFLGGGCNAVCSYPMSPSTGVLIYLAGKSKDFGVLVEQAEDEIAALNMVLGIWYAGGRGLATTSGGGFSLMEEAMSLSGMTETPCVVHLAQRPGPATGLPTRTEQGDLLQAVFAGHGDYPKIILAPGTLRDGVELGQRAFYLADKYQVPVVVLTDQFYLESIGLMERFELDEKYTETFIIETKEDYLRYRLGEGPISERGIPGYGKGLVKVDSDEHDEEGTITEDFGVRVKMHEKRLAKKEEILKDYVLEELQGDMDYDQLVVGWGSTYGVVKECLETGNYPKTGFLSLKQLYPLRKDLVEYFRKAKNVVVVENNSNGQLAKLLQMELGIKVDHQVLQYDGAPFAVENLKARLEEVLR</sequence>
<dbReference type="SUPFAM" id="SSF53323">
    <property type="entry name" value="Pyruvate-ferredoxin oxidoreductase, PFOR, domain III"/>
    <property type="match status" value="1"/>
</dbReference>
<dbReference type="NCBIfam" id="TIGR03710">
    <property type="entry name" value="OAFO_sf"/>
    <property type="match status" value="1"/>
</dbReference>
<evidence type="ECO:0000259" key="3">
    <source>
        <dbReference type="Pfam" id="PF01855"/>
    </source>
</evidence>
<dbReference type="CDD" id="cd07034">
    <property type="entry name" value="TPP_PYR_PFOR_IOR-alpha_like"/>
    <property type="match status" value="1"/>
</dbReference>
<keyword evidence="5" id="KW-1185">Reference proteome</keyword>